<name>A0A225E1R4_9BACT</name>
<proteinExistence type="predicted"/>
<gene>
    <name evidence="2" type="ORF">FRUB_01221</name>
</gene>
<dbReference type="InterPro" id="IPR050177">
    <property type="entry name" value="Lipid_A_modif_metabolic_enz"/>
</dbReference>
<dbReference type="Pfam" id="PF01370">
    <property type="entry name" value="Epimerase"/>
    <property type="match status" value="1"/>
</dbReference>
<dbReference type="Proteomes" id="UP000214646">
    <property type="component" value="Unassembled WGS sequence"/>
</dbReference>
<dbReference type="AlphaFoldDB" id="A0A225E1R4"/>
<sequence>MSRLPARFALDNGEDSGRLDTWSKVLIMRELCLVTGGAGFIGSHLVEALLAAGHPVRVLDDLSTGRASNLAHMSPAPELIRGSVTDPVVVERAVKGVGVVFHLAAVASVARSLEDPLHCHGVCATGTLNVLDAARKHGVRRIVYAASSSAYGPASDPAGQDEDTPLQPLSPYAAAKLAGEHYLASFAASYGTETVRLRFFNIFGPRQRADSPYSGVIAIFTGMMSEGRAPAIHGDGLQTRDFVYVTNAVQALIKAAHAKGVSGQVYNVGTGKSVTLLDLVAALNKTLGTHLTPTHGPARVGDVRYSLAKIARIRTALGYEPTVSFEEGISRTVEWYRSGIR</sequence>
<dbReference type="EMBL" id="NIDE01000001">
    <property type="protein sequence ID" value="OWK47522.1"/>
    <property type="molecule type" value="Genomic_DNA"/>
</dbReference>
<dbReference type="InterPro" id="IPR001509">
    <property type="entry name" value="Epimerase_deHydtase"/>
</dbReference>
<accession>A0A225E1R4</accession>
<comment type="caution">
    <text evidence="2">The sequence shown here is derived from an EMBL/GenBank/DDBJ whole genome shotgun (WGS) entry which is preliminary data.</text>
</comment>
<dbReference type="PANTHER" id="PTHR43245">
    <property type="entry name" value="BIFUNCTIONAL POLYMYXIN RESISTANCE PROTEIN ARNA"/>
    <property type="match status" value="1"/>
</dbReference>
<keyword evidence="3" id="KW-1185">Reference proteome</keyword>
<dbReference type="SUPFAM" id="SSF51735">
    <property type="entry name" value="NAD(P)-binding Rossmann-fold domains"/>
    <property type="match status" value="1"/>
</dbReference>
<evidence type="ECO:0000259" key="1">
    <source>
        <dbReference type="Pfam" id="PF01370"/>
    </source>
</evidence>
<dbReference type="PANTHER" id="PTHR43245:SF13">
    <property type="entry name" value="UDP-D-APIOSE_UDP-D-XYLOSE SYNTHASE 2"/>
    <property type="match status" value="1"/>
</dbReference>
<protein>
    <submittedName>
        <fullName evidence="2">UDP-glucose 4-epimerase</fullName>
    </submittedName>
</protein>
<evidence type="ECO:0000313" key="2">
    <source>
        <dbReference type="EMBL" id="OWK47522.1"/>
    </source>
</evidence>
<dbReference type="CDD" id="cd05256">
    <property type="entry name" value="UDP_AE_SDR_e"/>
    <property type="match status" value="1"/>
</dbReference>
<reference evidence="3" key="1">
    <citation type="submission" date="2017-06" db="EMBL/GenBank/DDBJ databases">
        <title>Genome analysis of Fimbriiglobus ruber SP5, the first member of the order Planctomycetales with confirmed chitinolytic capability.</title>
        <authorList>
            <person name="Ravin N.V."/>
            <person name="Rakitin A.L."/>
            <person name="Ivanova A.A."/>
            <person name="Beletsky A.V."/>
            <person name="Kulichevskaya I.S."/>
            <person name="Mardanov A.V."/>
            <person name="Dedysh S.N."/>
        </authorList>
    </citation>
    <scope>NUCLEOTIDE SEQUENCE [LARGE SCALE GENOMIC DNA]</scope>
    <source>
        <strain evidence="3">SP5</strain>
    </source>
</reference>
<feature type="domain" description="NAD-dependent epimerase/dehydratase" evidence="1">
    <location>
        <begin position="33"/>
        <end position="269"/>
    </location>
</feature>
<organism evidence="2 3">
    <name type="scientific">Fimbriiglobus ruber</name>
    <dbReference type="NCBI Taxonomy" id="1908690"/>
    <lineage>
        <taxon>Bacteria</taxon>
        <taxon>Pseudomonadati</taxon>
        <taxon>Planctomycetota</taxon>
        <taxon>Planctomycetia</taxon>
        <taxon>Gemmatales</taxon>
        <taxon>Gemmataceae</taxon>
        <taxon>Fimbriiglobus</taxon>
    </lineage>
</organism>
<dbReference type="InterPro" id="IPR036291">
    <property type="entry name" value="NAD(P)-bd_dom_sf"/>
</dbReference>
<dbReference type="Gene3D" id="3.40.50.720">
    <property type="entry name" value="NAD(P)-binding Rossmann-like Domain"/>
    <property type="match status" value="1"/>
</dbReference>
<dbReference type="Gene3D" id="3.90.25.10">
    <property type="entry name" value="UDP-galactose 4-epimerase, domain 1"/>
    <property type="match status" value="1"/>
</dbReference>
<evidence type="ECO:0000313" key="3">
    <source>
        <dbReference type="Proteomes" id="UP000214646"/>
    </source>
</evidence>
<dbReference type="PRINTS" id="PR01713">
    <property type="entry name" value="NUCEPIMERASE"/>
</dbReference>